<keyword evidence="5 6" id="KW-0472">Membrane</keyword>
<dbReference type="EMBL" id="LN483345">
    <property type="protein sequence ID" value="CDZ98426.1"/>
    <property type="molecule type" value="Genomic_DNA"/>
</dbReference>
<dbReference type="Pfam" id="PF01940">
    <property type="entry name" value="DUF92"/>
    <property type="match status" value="1"/>
</dbReference>
<sequence>MNVYPLAFGLASYLANSGRKKGSLSTSGALGAWVVGYFTMANDLHLFGALMIVFYLLGSKATKYKSLVKAQLESGHPSSSTPSAGHRTFFQVVSNSFSGTIVAIFWRIFYGTDGVRHGGDFLDLKNSCPVVSTSELDRWSKVFVYAAIGHFACCLGDTLASELGILSKSRPRLVTTFRPVPPGTNGGVSLFGLTVSLLGGLIISSTSVLVLLAESPACRGEPGMADWVREVMTAGMAAGLGGSLLDSLLGATVQRTVYSAKDRKVLTTEPAQADWEDQALVVVAGWNLLTNSQINLLTSMVCALACGYVAYLS</sequence>
<evidence type="ECO:0000256" key="2">
    <source>
        <dbReference type="ARBA" id="ARBA00009012"/>
    </source>
</evidence>
<dbReference type="PANTHER" id="PTHR13353:SF5">
    <property type="entry name" value="TRANSMEMBRANE PROTEIN 19"/>
    <property type="match status" value="1"/>
</dbReference>
<feature type="transmembrane region" description="Helical" evidence="6">
    <location>
        <begin position="142"/>
        <end position="166"/>
    </location>
</feature>
<comment type="similarity">
    <text evidence="2">Belongs to the TMEM19 family.</text>
</comment>
<evidence type="ECO:0000256" key="4">
    <source>
        <dbReference type="ARBA" id="ARBA00022989"/>
    </source>
</evidence>
<dbReference type="GO" id="GO:0016020">
    <property type="term" value="C:membrane"/>
    <property type="evidence" value="ECO:0007669"/>
    <property type="project" value="UniProtKB-SubCell"/>
</dbReference>
<comment type="subcellular location">
    <subcellularLocation>
        <location evidence="1">Membrane</location>
        <topology evidence="1">Multi-pass membrane protein</topology>
    </subcellularLocation>
</comment>
<evidence type="ECO:0000256" key="5">
    <source>
        <dbReference type="ARBA" id="ARBA00023136"/>
    </source>
</evidence>
<feature type="transmembrane region" description="Helical" evidence="6">
    <location>
        <begin position="187"/>
        <end position="212"/>
    </location>
</feature>
<protein>
    <submittedName>
        <fullName evidence="7">Predicted membrane protein</fullName>
    </submittedName>
</protein>
<evidence type="ECO:0000256" key="1">
    <source>
        <dbReference type="ARBA" id="ARBA00004141"/>
    </source>
</evidence>
<organism evidence="7">
    <name type="scientific">Phaffia rhodozyma</name>
    <name type="common">Yeast</name>
    <name type="synonym">Xanthophyllomyces dendrorhous</name>
    <dbReference type="NCBI Taxonomy" id="264483"/>
    <lineage>
        <taxon>Eukaryota</taxon>
        <taxon>Fungi</taxon>
        <taxon>Dikarya</taxon>
        <taxon>Basidiomycota</taxon>
        <taxon>Agaricomycotina</taxon>
        <taxon>Tremellomycetes</taxon>
        <taxon>Cystofilobasidiales</taxon>
        <taxon>Mrakiaceae</taxon>
        <taxon>Phaffia</taxon>
    </lineage>
</organism>
<dbReference type="PANTHER" id="PTHR13353">
    <property type="entry name" value="TRANSMEMBRANE PROTEIN 19"/>
    <property type="match status" value="1"/>
</dbReference>
<evidence type="ECO:0000256" key="3">
    <source>
        <dbReference type="ARBA" id="ARBA00022692"/>
    </source>
</evidence>
<feature type="transmembrane region" description="Helical" evidence="6">
    <location>
        <begin position="30"/>
        <end position="57"/>
    </location>
</feature>
<feature type="transmembrane region" description="Helical" evidence="6">
    <location>
        <begin position="232"/>
        <end position="253"/>
    </location>
</feature>
<evidence type="ECO:0000313" key="7">
    <source>
        <dbReference type="EMBL" id="CDZ98426.1"/>
    </source>
</evidence>
<keyword evidence="3 6" id="KW-0812">Transmembrane</keyword>
<evidence type="ECO:0000256" key="6">
    <source>
        <dbReference type="SAM" id="Phobius"/>
    </source>
</evidence>
<name>A0A0F7SHN8_PHARH</name>
<reference evidence="7" key="1">
    <citation type="submission" date="2014-08" db="EMBL/GenBank/DDBJ databases">
        <authorList>
            <person name="Sharma Rahul"/>
            <person name="Thines Marco"/>
        </authorList>
    </citation>
    <scope>NUCLEOTIDE SEQUENCE</scope>
</reference>
<keyword evidence="4 6" id="KW-1133">Transmembrane helix</keyword>
<dbReference type="InterPro" id="IPR002794">
    <property type="entry name" value="DUF92_TMEM19"/>
</dbReference>
<accession>A0A0F7SHN8</accession>
<dbReference type="AlphaFoldDB" id="A0A0F7SHN8"/>
<feature type="transmembrane region" description="Helical" evidence="6">
    <location>
        <begin position="89"/>
        <end position="109"/>
    </location>
</feature>
<proteinExistence type="inferred from homology"/>